<reference evidence="1 2" key="1">
    <citation type="journal article" date="2022" name="Nat. Ecol. Evol.">
        <title>A masculinizing supergene underlies an exaggerated male reproductive morph in a spider.</title>
        <authorList>
            <person name="Hendrickx F."/>
            <person name="De Corte Z."/>
            <person name="Sonet G."/>
            <person name="Van Belleghem S.M."/>
            <person name="Kostlbacher S."/>
            <person name="Vangestel C."/>
        </authorList>
    </citation>
    <scope>NUCLEOTIDE SEQUENCE [LARGE SCALE GENOMIC DNA]</scope>
    <source>
        <strain evidence="1">W744_W776</strain>
    </source>
</reference>
<dbReference type="Proteomes" id="UP000827092">
    <property type="component" value="Unassembled WGS sequence"/>
</dbReference>
<protein>
    <submittedName>
        <fullName evidence="1">Uncharacterized protein</fullName>
    </submittedName>
</protein>
<dbReference type="AlphaFoldDB" id="A0AAV6TPR6"/>
<proteinExistence type="predicted"/>
<evidence type="ECO:0000313" key="2">
    <source>
        <dbReference type="Proteomes" id="UP000827092"/>
    </source>
</evidence>
<organism evidence="1 2">
    <name type="scientific">Oedothorax gibbosus</name>
    <dbReference type="NCBI Taxonomy" id="931172"/>
    <lineage>
        <taxon>Eukaryota</taxon>
        <taxon>Metazoa</taxon>
        <taxon>Ecdysozoa</taxon>
        <taxon>Arthropoda</taxon>
        <taxon>Chelicerata</taxon>
        <taxon>Arachnida</taxon>
        <taxon>Araneae</taxon>
        <taxon>Araneomorphae</taxon>
        <taxon>Entelegynae</taxon>
        <taxon>Araneoidea</taxon>
        <taxon>Linyphiidae</taxon>
        <taxon>Erigoninae</taxon>
        <taxon>Oedothorax</taxon>
    </lineage>
</organism>
<keyword evidence="2" id="KW-1185">Reference proteome</keyword>
<gene>
    <name evidence="1" type="ORF">JTE90_016334</name>
</gene>
<accession>A0AAV6TPR6</accession>
<evidence type="ECO:0000313" key="1">
    <source>
        <dbReference type="EMBL" id="KAG8173845.1"/>
    </source>
</evidence>
<dbReference type="EMBL" id="JAFNEN010001470">
    <property type="protein sequence ID" value="KAG8173845.1"/>
    <property type="molecule type" value="Genomic_DNA"/>
</dbReference>
<comment type="caution">
    <text evidence="1">The sequence shown here is derived from an EMBL/GenBank/DDBJ whole genome shotgun (WGS) entry which is preliminary data.</text>
</comment>
<sequence>MWLAFAWMSVSSADPPTPFHMQIQMPIFKQYCSSQQVKCVDDCSFLCVEKSSKCIGGMCVVDKYPNRIPCDTDKGGMLMMGADQSWKCLCTEESIWSGPACDRLNPDVCERGVFLYKTRDSAMCVCPFPYKKILVHGKWHCLGNPEYNFFKEAHGLVDETVGPSLLRRP</sequence>
<name>A0AAV6TPR6_9ARAC</name>